<dbReference type="Proteomes" id="UP000828048">
    <property type="component" value="Chromosome 1"/>
</dbReference>
<evidence type="ECO:0000313" key="1">
    <source>
        <dbReference type="EMBL" id="KAH7844670.1"/>
    </source>
</evidence>
<keyword evidence="2" id="KW-1185">Reference proteome</keyword>
<name>A0ACB7XW20_9ERIC</name>
<organism evidence="1 2">
    <name type="scientific">Vaccinium darrowii</name>
    <dbReference type="NCBI Taxonomy" id="229202"/>
    <lineage>
        <taxon>Eukaryota</taxon>
        <taxon>Viridiplantae</taxon>
        <taxon>Streptophyta</taxon>
        <taxon>Embryophyta</taxon>
        <taxon>Tracheophyta</taxon>
        <taxon>Spermatophyta</taxon>
        <taxon>Magnoliopsida</taxon>
        <taxon>eudicotyledons</taxon>
        <taxon>Gunneridae</taxon>
        <taxon>Pentapetalae</taxon>
        <taxon>asterids</taxon>
        <taxon>Ericales</taxon>
        <taxon>Ericaceae</taxon>
        <taxon>Vaccinioideae</taxon>
        <taxon>Vaccinieae</taxon>
        <taxon>Vaccinium</taxon>
    </lineage>
</organism>
<comment type="caution">
    <text evidence="1">The sequence shown here is derived from an EMBL/GenBank/DDBJ whole genome shotgun (WGS) entry which is preliminary data.</text>
</comment>
<dbReference type="EMBL" id="CM037151">
    <property type="protein sequence ID" value="KAH7844670.1"/>
    <property type="molecule type" value="Genomic_DNA"/>
</dbReference>
<accession>A0ACB7XW20</accession>
<evidence type="ECO:0000313" key="2">
    <source>
        <dbReference type="Proteomes" id="UP000828048"/>
    </source>
</evidence>
<gene>
    <name evidence="1" type="ORF">Vadar_030454</name>
</gene>
<sequence>MQTASFSVLLDIELFTGTFVNVAVLYHSWKCTYIQRHSPHNPTGKVFTKDELETVAGPCNTKDLLAITDEV</sequence>
<reference evidence="1 2" key="1">
    <citation type="journal article" date="2021" name="Hortic Res">
        <title>High-quality reference genome and annotation aids understanding of berry development for evergreen blueberry (Vaccinium darrowii).</title>
        <authorList>
            <person name="Yu J."/>
            <person name="Hulse-Kemp A.M."/>
            <person name="Babiker E."/>
            <person name="Staton M."/>
        </authorList>
    </citation>
    <scope>NUCLEOTIDE SEQUENCE [LARGE SCALE GENOMIC DNA]</scope>
    <source>
        <strain evidence="2">cv. NJ 8807/NJ 8810</strain>
        <tissue evidence="1">Young leaf</tissue>
    </source>
</reference>
<protein>
    <submittedName>
        <fullName evidence="1">Uncharacterized protein</fullName>
    </submittedName>
</protein>
<proteinExistence type="predicted"/>